<dbReference type="InterPro" id="IPR011989">
    <property type="entry name" value="ARM-like"/>
</dbReference>
<gene>
    <name evidence="1" type="primary">Dana\GF22736</name>
    <name evidence="1" type="synonym">dana_GLEANR_6921</name>
    <name evidence="1" type="ORF">GF22736</name>
</gene>
<keyword evidence="2" id="KW-1185">Reference proteome</keyword>
<organism evidence="1 2">
    <name type="scientific">Drosophila ananassae</name>
    <name type="common">Fruit fly</name>
    <dbReference type="NCBI Taxonomy" id="7217"/>
    <lineage>
        <taxon>Eukaryota</taxon>
        <taxon>Metazoa</taxon>
        <taxon>Ecdysozoa</taxon>
        <taxon>Arthropoda</taxon>
        <taxon>Hexapoda</taxon>
        <taxon>Insecta</taxon>
        <taxon>Pterygota</taxon>
        <taxon>Neoptera</taxon>
        <taxon>Endopterygota</taxon>
        <taxon>Diptera</taxon>
        <taxon>Brachycera</taxon>
        <taxon>Muscomorpha</taxon>
        <taxon>Ephydroidea</taxon>
        <taxon>Drosophilidae</taxon>
        <taxon>Drosophila</taxon>
        <taxon>Sophophora</taxon>
    </lineage>
</organism>
<dbReference type="InterPro" id="IPR016024">
    <property type="entry name" value="ARM-type_fold"/>
</dbReference>
<dbReference type="InParanoid" id="B3N022"/>
<dbReference type="OMA" id="SITPLMN"/>
<dbReference type="SUPFAM" id="SSF56112">
    <property type="entry name" value="Protein kinase-like (PK-like)"/>
    <property type="match status" value="1"/>
</dbReference>
<keyword evidence="1" id="KW-0808">Transferase</keyword>
<accession>B3N022</accession>
<dbReference type="PANTHER" id="PTHR12984:SF15">
    <property type="entry name" value="PROTEIN-ASSOCIATING WITH THE CARBOXYL-TERMINAL DOMAIN OF EZRIN"/>
    <property type="match status" value="1"/>
</dbReference>
<dbReference type="PANTHER" id="PTHR12984">
    <property type="entry name" value="SCY1-RELATED S/T PROTEIN KINASE-LIKE"/>
    <property type="match status" value="1"/>
</dbReference>
<evidence type="ECO:0000313" key="1">
    <source>
        <dbReference type="EMBL" id="EDV35388.1"/>
    </source>
</evidence>
<proteinExistence type="predicted"/>
<dbReference type="InterPro" id="IPR051177">
    <property type="entry name" value="CIK-Related_Protein"/>
</dbReference>
<reference evidence="1 2" key="1">
    <citation type="journal article" date="2007" name="Nature">
        <title>Evolution of genes and genomes on the Drosophila phylogeny.</title>
        <authorList>
            <consortium name="Drosophila 12 Genomes Consortium"/>
            <person name="Clark A.G."/>
            <person name="Eisen M.B."/>
            <person name="Smith D.R."/>
            <person name="Bergman C.M."/>
            <person name="Oliver B."/>
            <person name="Markow T.A."/>
            <person name="Kaufman T.C."/>
            <person name="Kellis M."/>
            <person name="Gelbart W."/>
            <person name="Iyer V.N."/>
            <person name="Pollard D.A."/>
            <person name="Sackton T.B."/>
            <person name="Larracuente A.M."/>
            <person name="Singh N.D."/>
            <person name="Abad J.P."/>
            <person name="Abt D.N."/>
            <person name="Adryan B."/>
            <person name="Aguade M."/>
            <person name="Akashi H."/>
            <person name="Anderson W.W."/>
            <person name="Aquadro C.F."/>
            <person name="Ardell D.H."/>
            <person name="Arguello R."/>
            <person name="Artieri C.G."/>
            <person name="Barbash D.A."/>
            <person name="Barker D."/>
            <person name="Barsanti P."/>
            <person name="Batterham P."/>
            <person name="Batzoglou S."/>
            <person name="Begun D."/>
            <person name="Bhutkar A."/>
            <person name="Blanco E."/>
            <person name="Bosak S.A."/>
            <person name="Bradley R.K."/>
            <person name="Brand A.D."/>
            <person name="Brent M.R."/>
            <person name="Brooks A.N."/>
            <person name="Brown R.H."/>
            <person name="Butlin R.K."/>
            <person name="Caggese C."/>
            <person name="Calvi B.R."/>
            <person name="Bernardo de Carvalho A."/>
            <person name="Caspi A."/>
            <person name="Castrezana S."/>
            <person name="Celniker S.E."/>
            <person name="Chang J.L."/>
            <person name="Chapple C."/>
            <person name="Chatterji S."/>
            <person name="Chinwalla A."/>
            <person name="Civetta A."/>
            <person name="Clifton S.W."/>
            <person name="Comeron J.M."/>
            <person name="Costello J.C."/>
            <person name="Coyne J.A."/>
            <person name="Daub J."/>
            <person name="David R.G."/>
            <person name="Delcher A.L."/>
            <person name="Delehaunty K."/>
            <person name="Do C.B."/>
            <person name="Ebling H."/>
            <person name="Edwards K."/>
            <person name="Eickbush T."/>
            <person name="Evans J.D."/>
            <person name="Filipski A."/>
            <person name="Findeiss S."/>
            <person name="Freyhult E."/>
            <person name="Fulton L."/>
            <person name="Fulton R."/>
            <person name="Garcia A.C."/>
            <person name="Gardiner A."/>
            <person name="Garfield D.A."/>
            <person name="Garvin B.E."/>
            <person name="Gibson G."/>
            <person name="Gilbert D."/>
            <person name="Gnerre S."/>
            <person name="Godfrey J."/>
            <person name="Good R."/>
            <person name="Gotea V."/>
            <person name="Gravely B."/>
            <person name="Greenberg A.J."/>
            <person name="Griffiths-Jones S."/>
            <person name="Gross S."/>
            <person name="Guigo R."/>
            <person name="Gustafson E.A."/>
            <person name="Haerty W."/>
            <person name="Hahn M.W."/>
            <person name="Halligan D.L."/>
            <person name="Halpern A.L."/>
            <person name="Halter G.M."/>
            <person name="Han M.V."/>
            <person name="Heger A."/>
            <person name="Hillier L."/>
            <person name="Hinrichs A.S."/>
            <person name="Holmes I."/>
            <person name="Hoskins R.A."/>
            <person name="Hubisz M.J."/>
            <person name="Hultmark D."/>
            <person name="Huntley M.A."/>
            <person name="Jaffe D.B."/>
            <person name="Jagadeeshan S."/>
            <person name="Jeck W.R."/>
            <person name="Johnson J."/>
            <person name="Jones C.D."/>
            <person name="Jordan W.C."/>
            <person name="Karpen G.H."/>
            <person name="Kataoka E."/>
            <person name="Keightley P.D."/>
            <person name="Kheradpour P."/>
            <person name="Kirkness E.F."/>
            <person name="Koerich L.B."/>
            <person name="Kristiansen K."/>
            <person name="Kudrna D."/>
            <person name="Kulathinal R.J."/>
            <person name="Kumar S."/>
            <person name="Kwok R."/>
            <person name="Lander E."/>
            <person name="Langley C.H."/>
            <person name="Lapoint R."/>
            <person name="Lazzaro B.P."/>
            <person name="Lee S.J."/>
            <person name="Levesque L."/>
            <person name="Li R."/>
            <person name="Lin C.F."/>
            <person name="Lin M.F."/>
            <person name="Lindblad-Toh K."/>
            <person name="Llopart A."/>
            <person name="Long M."/>
            <person name="Low L."/>
            <person name="Lozovsky E."/>
            <person name="Lu J."/>
            <person name="Luo M."/>
            <person name="Machado C.A."/>
            <person name="Makalowski W."/>
            <person name="Marzo M."/>
            <person name="Matsuda M."/>
            <person name="Matzkin L."/>
            <person name="McAllister B."/>
            <person name="McBride C.S."/>
            <person name="McKernan B."/>
            <person name="McKernan K."/>
            <person name="Mendez-Lago M."/>
            <person name="Minx P."/>
            <person name="Mollenhauer M.U."/>
            <person name="Montooth K."/>
            <person name="Mount S.M."/>
            <person name="Mu X."/>
            <person name="Myers E."/>
            <person name="Negre B."/>
            <person name="Newfeld S."/>
            <person name="Nielsen R."/>
            <person name="Noor M.A."/>
            <person name="O'Grady P."/>
            <person name="Pachter L."/>
            <person name="Papaceit M."/>
            <person name="Parisi M.J."/>
            <person name="Parisi M."/>
            <person name="Parts L."/>
            <person name="Pedersen J.S."/>
            <person name="Pesole G."/>
            <person name="Phillippy A.M."/>
            <person name="Ponting C.P."/>
            <person name="Pop M."/>
            <person name="Porcelli D."/>
            <person name="Powell J.R."/>
            <person name="Prohaska S."/>
            <person name="Pruitt K."/>
            <person name="Puig M."/>
            <person name="Quesneville H."/>
            <person name="Ram K.R."/>
            <person name="Rand D."/>
            <person name="Rasmussen M.D."/>
            <person name="Reed L.K."/>
            <person name="Reenan R."/>
            <person name="Reily A."/>
            <person name="Remington K.A."/>
            <person name="Rieger T.T."/>
            <person name="Ritchie M.G."/>
            <person name="Robin C."/>
            <person name="Rogers Y.H."/>
            <person name="Rohde C."/>
            <person name="Rozas J."/>
            <person name="Rubenfield M.J."/>
            <person name="Ruiz A."/>
            <person name="Russo S."/>
            <person name="Salzberg S.L."/>
            <person name="Sanchez-Gracia A."/>
            <person name="Saranga D.J."/>
            <person name="Sato H."/>
            <person name="Schaeffer S.W."/>
            <person name="Schatz M.C."/>
            <person name="Schlenke T."/>
            <person name="Schwartz R."/>
            <person name="Segarra C."/>
            <person name="Singh R.S."/>
            <person name="Sirot L."/>
            <person name="Sirota M."/>
            <person name="Sisneros N.B."/>
            <person name="Smith C.D."/>
            <person name="Smith T.F."/>
            <person name="Spieth J."/>
            <person name="Stage D.E."/>
            <person name="Stark A."/>
            <person name="Stephan W."/>
            <person name="Strausberg R.L."/>
            <person name="Strempel S."/>
            <person name="Sturgill D."/>
            <person name="Sutton G."/>
            <person name="Sutton G.G."/>
            <person name="Tao W."/>
            <person name="Teichmann S."/>
            <person name="Tobari Y.N."/>
            <person name="Tomimura Y."/>
            <person name="Tsolas J.M."/>
            <person name="Valente V.L."/>
            <person name="Venter E."/>
            <person name="Venter J.C."/>
            <person name="Vicario S."/>
            <person name="Vieira F.G."/>
            <person name="Vilella A.J."/>
            <person name="Villasante A."/>
            <person name="Walenz B."/>
            <person name="Wang J."/>
            <person name="Wasserman M."/>
            <person name="Watts T."/>
            <person name="Wilson D."/>
            <person name="Wilson R.K."/>
            <person name="Wing R.A."/>
            <person name="Wolfner M.F."/>
            <person name="Wong A."/>
            <person name="Wong G.K."/>
            <person name="Wu C.I."/>
            <person name="Wu G."/>
            <person name="Yamamoto D."/>
            <person name="Yang H.P."/>
            <person name="Yang S.P."/>
            <person name="Yorke J.A."/>
            <person name="Yoshida K."/>
            <person name="Zdobnov E."/>
            <person name="Zhang P."/>
            <person name="Zhang Y."/>
            <person name="Zimin A.V."/>
            <person name="Baldwin J."/>
            <person name="Abdouelleil A."/>
            <person name="Abdulkadir J."/>
            <person name="Abebe A."/>
            <person name="Abera B."/>
            <person name="Abreu J."/>
            <person name="Acer S.C."/>
            <person name="Aftuck L."/>
            <person name="Alexander A."/>
            <person name="An P."/>
            <person name="Anderson E."/>
            <person name="Anderson S."/>
            <person name="Arachi H."/>
            <person name="Azer M."/>
            <person name="Bachantsang P."/>
            <person name="Barry A."/>
            <person name="Bayul T."/>
            <person name="Berlin A."/>
            <person name="Bessette D."/>
            <person name="Bloom T."/>
            <person name="Blye J."/>
            <person name="Boguslavskiy L."/>
            <person name="Bonnet C."/>
            <person name="Boukhgalter B."/>
            <person name="Bourzgui I."/>
            <person name="Brown A."/>
            <person name="Cahill P."/>
            <person name="Channer S."/>
            <person name="Cheshatsang Y."/>
            <person name="Chuda L."/>
            <person name="Citroen M."/>
            <person name="Collymore A."/>
            <person name="Cooke P."/>
            <person name="Costello M."/>
            <person name="D'Aco K."/>
            <person name="Daza R."/>
            <person name="De Haan G."/>
            <person name="DeGray S."/>
            <person name="DeMaso C."/>
            <person name="Dhargay N."/>
            <person name="Dooley K."/>
            <person name="Dooley E."/>
            <person name="Doricent M."/>
            <person name="Dorje P."/>
            <person name="Dorjee K."/>
            <person name="Dupes A."/>
            <person name="Elong R."/>
            <person name="Falk J."/>
            <person name="Farina A."/>
            <person name="Faro S."/>
            <person name="Ferguson D."/>
            <person name="Fisher S."/>
            <person name="Foley C.D."/>
            <person name="Franke A."/>
            <person name="Friedrich D."/>
            <person name="Gadbois L."/>
            <person name="Gearin G."/>
            <person name="Gearin C.R."/>
            <person name="Giannoukos G."/>
            <person name="Goode T."/>
            <person name="Graham J."/>
            <person name="Grandbois E."/>
            <person name="Grewal S."/>
            <person name="Gyaltsen K."/>
            <person name="Hafez N."/>
            <person name="Hagos B."/>
            <person name="Hall J."/>
            <person name="Henson C."/>
            <person name="Hollinger A."/>
            <person name="Honan T."/>
            <person name="Huard M.D."/>
            <person name="Hughes L."/>
            <person name="Hurhula B."/>
            <person name="Husby M.E."/>
            <person name="Kamat A."/>
            <person name="Kanga B."/>
            <person name="Kashin S."/>
            <person name="Khazanovich D."/>
            <person name="Kisner P."/>
            <person name="Lance K."/>
            <person name="Lara M."/>
            <person name="Lee W."/>
            <person name="Lennon N."/>
            <person name="Letendre F."/>
            <person name="LeVine R."/>
            <person name="Lipovsky A."/>
            <person name="Liu X."/>
            <person name="Liu J."/>
            <person name="Liu S."/>
            <person name="Lokyitsang T."/>
            <person name="Lokyitsang Y."/>
            <person name="Lubonja R."/>
            <person name="Lui A."/>
            <person name="MacDonald P."/>
            <person name="Magnisalis V."/>
            <person name="Maru K."/>
            <person name="Matthews C."/>
            <person name="McCusker W."/>
            <person name="McDonough S."/>
            <person name="Mehta T."/>
            <person name="Meldrim J."/>
            <person name="Meneus L."/>
            <person name="Mihai O."/>
            <person name="Mihalev A."/>
            <person name="Mihova T."/>
            <person name="Mittelman R."/>
            <person name="Mlenga V."/>
            <person name="Montmayeur A."/>
            <person name="Mulrain L."/>
            <person name="Navidi A."/>
            <person name="Naylor J."/>
            <person name="Negash T."/>
            <person name="Nguyen T."/>
            <person name="Nguyen N."/>
            <person name="Nicol R."/>
            <person name="Norbu C."/>
            <person name="Norbu N."/>
            <person name="Novod N."/>
            <person name="O'Neill B."/>
            <person name="Osman S."/>
            <person name="Markiewicz E."/>
            <person name="Oyono O.L."/>
            <person name="Patti C."/>
            <person name="Phunkhang P."/>
            <person name="Pierre F."/>
            <person name="Priest M."/>
            <person name="Raghuraman S."/>
            <person name="Rege F."/>
            <person name="Reyes R."/>
            <person name="Rise C."/>
            <person name="Rogov P."/>
            <person name="Ross K."/>
            <person name="Ryan E."/>
            <person name="Settipalli S."/>
            <person name="Shea T."/>
            <person name="Sherpa N."/>
            <person name="Shi L."/>
            <person name="Shih D."/>
            <person name="Sparrow T."/>
            <person name="Spaulding J."/>
            <person name="Stalker J."/>
            <person name="Stange-Thomann N."/>
            <person name="Stavropoulos S."/>
            <person name="Stone C."/>
            <person name="Strader C."/>
            <person name="Tesfaye S."/>
            <person name="Thomson T."/>
            <person name="Thoulutsang Y."/>
            <person name="Thoulutsang D."/>
            <person name="Topham K."/>
            <person name="Topping I."/>
            <person name="Tsamla T."/>
            <person name="Vassiliev H."/>
            <person name="Vo A."/>
            <person name="Wangchuk T."/>
            <person name="Wangdi T."/>
            <person name="Weiand M."/>
            <person name="Wilkinson J."/>
            <person name="Wilson A."/>
            <person name="Yadav S."/>
            <person name="Young G."/>
            <person name="Yu Q."/>
            <person name="Zembek L."/>
            <person name="Zhong D."/>
            <person name="Zimmer A."/>
            <person name="Zwirko Z."/>
            <person name="Jaffe D.B."/>
            <person name="Alvarez P."/>
            <person name="Brockman W."/>
            <person name="Butler J."/>
            <person name="Chin C."/>
            <person name="Gnerre S."/>
            <person name="Grabherr M."/>
            <person name="Kleber M."/>
            <person name="Mauceli E."/>
            <person name="MacCallum I."/>
        </authorList>
    </citation>
    <scope>NUCLEOTIDE SEQUENCE [LARGE SCALE GENOMIC DNA]</scope>
    <source>
        <strain evidence="2">Tucson 14024-0371.13</strain>
    </source>
</reference>
<dbReference type="PhylomeDB" id="B3N022"/>
<dbReference type="FunCoup" id="B3N022">
    <property type="interactions" value="1196"/>
</dbReference>
<protein>
    <submittedName>
        <fullName evidence="1">Uncharacterized protein</fullName>
    </submittedName>
</protein>
<dbReference type="OrthoDB" id="9942861at2759"/>
<dbReference type="InterPro" id="IPR011009">
    <property type="entry name" value="Kinase-like_dom_sf"/>
</dbReference>
<dbReference type="eggNOG" id="KOG1243">
    <property type="taxonomic scope" value="Eukaryota"/>
</dbReference>
<evidence type="ECO:0000313" key="2">
    <source>
        <dbReference type="Proteomes" id="UP000007801"/>
    </source>
</evidence>
<dbReference type="Gene3D" id="1.10.510.10">
    <property type="entry name" value="Transferase(Phosphotransferase) domain 1"/>
    <property type="match status" value="1"/>
</dbReference>
<dbReference type="AlphaFoldDB" id="B3N022"/>
<name>B3N022_DROAN</name>
<dbReference type="HOGENOM" id="CLU_015864_1_0_1"/>
<dbReference type="SUPFAM" id="SSF48371">
    <property type="entry name" value="ARM repeat"/>
    <property type="match status" value="1"/>
</dbReference>
<dbReference type="Proteomes" id="UP000007801">
    <property type="component" value="Unassembled WGS sequence"/>
</dbReference>
<sequence>MGNESSRLKLKGIITDKNVVQENDFWTLYNAEWPSPVGVEGHCQLLSIFEEKTVVSGDLWANGPGPVERAIKNFMVYRHPYILRYVATWEQSGLKLLATERVTPLNDILLQQSNIQICLGLRAILCSLIFLVETALARHFNICTNSVYVTDSGSWRLAGFSYVWAGKDFNKRLLKCIPLLFDTNNRGENFEQFAFATMCEEILKKKLSDGADIPYVREFREYCRAHLKHQISELRPKLSAVLLHPYFNHEFVVIHSFLFELPLKSIQERHNFFSNLVERLRCFEEKMVASQLANDLLSRMVLLDSTAQQFVTPYVLRTKSLDRDTSLFTPETYVQYLLPQILKMFRLRDAQIRLILLDYFTEYICLLSEDQLQSEILPQLQLGMNDTNEVLVTKTVRCIADLVPILGATKVLGGDRRRYFSDGRPNAAVPLKSNAELLEPRSITPLMNINYVDADDNELVSGSPLPSDKNHTSLPLRLSPDGGEDEHEVMNLNDKSFEITFKTNLETNSVKFPDELKKTTLNLGEEDVWSDWETTDEAPSLQATSSHPSQVEKVAFTESHLRSIISKDLNLLPSQLDSKNIDDLSALDIQVQSKAQPQCLSEVDYFKDMEPVIQRSRRDRKTAGPVEVDSSRFDAVPLFTGSDIDNTDVGWGHNITDEDMGINVTGTA</sequence>
<dbReference type="EMBL" id="CH902638">
    <property type="protein sequence ID" value="EDV35388.1"/>
    <property type="molecule type" value="Genomic_DNA"/>
</dbReference>
<dbReference type="KEGG" id="dan:6505390"/>
<dbReference type="GO" id="GO:0016740">
    <property type="term" value="F:transferase activity"/>
    <property type="evidence" value="ECO:0007669"/>
    <property type="project" value="UniProtKB-KW"/>
</dbReference>
<dbReference type="Gene3D" id="1.25.10.10">
    <property type="entry name" value="Leucine-rich Repeat Variant"/>
    <property type="match status" value="1"/>
</dbReference>
<dbReference type="GeneID" id="6505390"/>